<comment type="caution">
    <text evidence="8">The sequence shown here is derived from an EMBL/GenBank/DDBJ whole genome shotgun (WGS) entry which is preliminary data.</text>
</comment>
<feature type="transmembrane region" description="Helical" evidence="6">
    <location>
        <begin position="94"/>
        <end position="116"/>
    </location>
</feature>
<feature type="transmembrane region" description="Helical" evidence="6">
    <location>
        <begin position="320"/>
        <end position="339"/>
    </location>
</feature>
<evidence type="ECO:0000313" key="9">
    <source>
        <dbReference type="Proteomes" id="UP000824782"/>
    </source>
</evidence>
<dbReference type="GO" id="GO:0022857">
    <property type="term" value="F:transmembrane transporter activity"/>
    <property type="evidence" value="ECO:0007669"/>
    <property type="project" value="InterPro"/>
</dbReference>
<dbReference type="InterPro" id="IPR051068">
    <property type="entry name" value="MFS_Domain-Containing_Protein"/>
</dbReference>
<dbReference type="SUPFAM" id="SSF103473">
    <property type="entry name" value="MFS general substrate transporter"/>
    <property type="match status" value="1"/>
</dbReference>
<feature type="transmembrane region" description="Helical" evidence="6">
    <location>
        <begin position="160"/>
        <end position="177"/>
    </location>
</feature>
<dbReference type="Gene3D" id="1.20.1250.20">
    <property type="entry name" value="MFS general substrate transporter like domains"/>
    <property type="match status" value="1"/>
</dbReference>
<evidence type="ECO:0000256" key="4">
    <source>
        <dbReference type="ARBA" id="ARBA00022989"/>
    </source>
</evidence>
<dbReference type="PANTHER" id="PTHR23510">
    <property type="entry name" value="INNER MEMBRANE TRANSPORT PROTEIN YAJR"/>
    <property type="match status" value="1"/>
</dbReference>
<feature type="domain" description="Major facilitator superfamily (MFS) profile" evidence="7">
    <location>
        <begin position="91"/>
        <end position="556"/>
    </location>
</feature>
<feature type="transmembrane region" description="Helical" evidence="6">
    <location>
        <begin position="263"/>
        <end position="285"/>
    </location>
</feature>
<accession>A0AAV7D779</accession>
<dbReference type="InterPro" id="IPR036259">
    <property type="entry name" value="MFS_trans_sf"/>
</dbReference>
<keyword evidence="9" id="KW-1185">Reference proteome</keyword>
<sequence length="567" mass="62635">MLNAQDVHQLLYCVLQSAPLPVTLSYQFLLKLLKPGEKPLSYAGVMLYTSQQNSTMASEIDHDDEGLPLLRSPHSGLIVETQQEHKSRWWSIRVMYLTMFLSSVGFSIVVTSIWPYLQKIDPSADTSFLGWVIASYSLGQMVASPLFGLWSNHRPRREPLVVSISILIAASCFYAYVHVPASHNKYYMLSARALVGFGSGNVAVVRSYVAGATSLSERTSAMANISAFQALGFILGPAIQAIFTLIGEVGVTFKAIDLQVNMYTAPSLMGALLGVVNIVLIFVIFREHRVDDHGRHLASINYDSEGMALTNDNEEPVDQIAVVSSNFLFFIILFIFAIFETISTPLTMDMYAWSRTQAVFYNGIILASIGVESIIVFIAVKIISKKTGERILLLGGLATIWVGFFILLPWGNRYPSIQWRDIQNTTNHNSTFLVSSLSTSGNQTVEPTGCPATQSWCFYTPIVHLAQYITSDILIGLGYPVCSVMCYTLYSKIIGPKPQGVYMGWITAAGSAARTLGPVFVSEIYTHLGPRWTFGMICGIVASSILHLLVVYKRLIAFSVRYGKIQQ</sequence>
<evidence type="ECO:0000313" key="8">
    <source>
        <dbReference type="EMBL" id="KAG8592784.1"/>
    </source>
</evidence>
<dbReference type="AlphaFoldDB" id="A0AAV7D779"/>
<feature type="transmembrane region" description="Helical" evidence="6">
    <location>
        <begin position="128"/>
        <end position="148"/>
    </location>
</feature>
<dbReference type="Proteomes" id="UP000824782">
    <property type="component" value="Unassembled WGS sequence"/>
</dbReference>
<dbReference type="GO" id="GO:0012505">
    <property type="term" value="C:endomembrane system"/>
    <property type="evidence" value="ECO:0007669"/>
    <property type="project" value="UniProtKB-SubCell"/>
</dbReference>
<feature type="transmembrane region" description="Helical" evidence="6">
    <location>
        <begin position="391"/>
        <end position="410"/>
    </location>
</feature>
<keyword evidence="3 6" id="KW-0812">Transmembrane</keyword>
<dbReference type="CDD" id="cd17326">
    <property type="entry name" value="MFS_MFSD8"/>
    <property type="match status" value="1"/>
</dbReference>
<keyword evidence="5 6" id="KW-0472">Membrane</keyword>
<name>A0AAV7D779_ENGPU</name>
<feature type="transmembrane region" description="Helical" evidence="6">
    <location>
        <begin position="221"/>
        <end position="243"/>
    </location>
</feature>
<evidence type="ECO:0000259" key="7">
    <source>
        <dbReference type="PROSITE" id="PS50850"/>
    </source>
</evidence>
<dbReference type="PANTHER" id="PTHR23510:SF3">
    <property type="entry name" value="MAJOR FACILITATOR SUPERFAMILY DOMAIN-CONTAINING PROTEIN 8"/>
    <property type="match status" value="1"/>
</dbReference>
<dbReference type="PROSITE" id="PS50850">
    <property type="entry name" value="MFS"/>
    <property type="match status" value="1"/>
</dbReference>
<evidence type="ECO:0000256" key="3">
    <source>
        <dbReference type="ARBA" id="ARBA00022692"/>
    </source>
</evidence>
<feature type="transmembrane region" description="Helical" evidence="6">
    <location>
        <begin position="468"/>
        <end position="490"/>
    </location>
</feature>
<proteinExistence type="predicted"/>
<feature type="transmembrane region" description="Helical" evidence="6">
    <location>
        <begin position="359"/>
        <end position="379"/>
    </location>
</feature>
<organism evidence="8 9">
    <name type="scientific">Engystomops pustulosus</name>
    <name type="common">Tungara frog</name>
    <name type="synonym">Physalaemus pustulosus</name>
    <dbReference type="NCBI Taxonomy" id="76066"/>
    <lineage>
        <taxon>Eukaryota</taxon>
        <taxon>Metazoa</taxon>
        <taxon>Chordata</taxon>
        <taxon>Craniata</taxon>
        <taxon>Vertebrata</taxon>
        <taxon>Euteleostomi</taxon>
        <taxon>Amphibia</taxon>
        <taxon>Batrachia</taxon>
        <taxon>Anura</taxon>
        <taxon>Neobatrachia</taxon>
        <taxon>Hyloidea</taxon>
        <taxon>Leptodactylidae</taxon>
        <taxon>Leiuperinae</taxon>
        <taxon>Engystomops</taxon>
    </lineage>
</organism>
<evidence type="ECO:0000256" key="2">
    <source>
        <dbReference type="ARBA" id="ARBA00022448"/>
    </source>
</evidence>
<feature type="transmembrane region" description="Helical" evidence="6">
    <location>
        <begin position="532"/>
        <end position="552"/>
    </location>
</feature>
<comment type="subcellular location">
    <subcellularLocation>
        <location evidence="1">Endomembrane system</location>
        <topology evidence="1">Multi-pass membrane protein</topology>
    </subcellularLocation>
</comment>
<protein>
    <recommendedName>
        <fullName evidence="7">Major facilitator superfamily (MFS) profile domain-containing protein</fullName>
    </recommendedName>
</protein>
<evidence type="ECO:0000256" key="6">
    <source>
        <dbReference type="SAM" id="Phobius"/>
    </source>
</evidence>
<keyword evidence="4 6" id="KW-1133">Transmembrane helix</keyword>
<dbReference type="InterPro" id="IPR011701">
    <property type="entry name" value="MFS"/>
</dbReference>
<keyword evidence="2" id="KW-0813">Transport</keyword>
<evidence type="ECO:0000256" key="5">
    <source>
        <dbReference type="ARBA" id="ARBA00023136"/>
    </source>
</evidence>
<evidence type="ECO:0000256" key="1">
    <source>
        <dbReference type="ARBA" id="ARBA00004127"/>
    </source>
</evidence>
<gene>
    <name evidence="8" type="ORF">GDO81_000626</name>
</gene>
<reference evidence="8" key="1">
    <citation type="thesis" date="2020" institute="ProQuest LLC" country="789 East Eisenhower Parkway, Ann Arbor, MI, USA">
        <title>Comparative Genomics and Chromosome Evolution.</title>
        <authorList>
            <person name="Mudd A.B."/>
        </authorList>
    </citation>
    <scope>NUCLEOTIDE SEQUENCE</scope>
    <source>
        <strain evidence="8">237g6f4</strain>
        <tissue evidence="8">Blood</tissue>
    </source>
</reference>
<feature type="transmembrane region" description="Helical" evidence="6">
    <location>
        <begin position="502"/>
        <end position="520"/>
    </location>
</feature>
<dbReference type="GO" id="GO:0005765">
    <property type="term" value="C:lysosomal membrane"/>
    <property type="evidence" value="ECO:0007669"/>
    <property type="project" value="TreeGrafter"/>
</dbReference>
<feature type="transmembrane region" description="Helical" evidence="6">
    <location>
        <begin position="189"/>
        <end position="209"/>
    </location>
</feature>
<dbReference type="EMBL" id="WNYA01000001">
    <property type="protein sequence ID" value="KAG8592784.1"/>
    <property type="molecule type" value="Genomic_DNA"/>
</dbReference>
<dbReference type="InterPro" id="IPR020846">
    <property type="entry name" value="MFS_dom"/>
</dbReference>
<dbReference type="Pfam" id="PF07690">
    <property type="entry name" value="MFS_1"/>
    <property type="match status" value="1"/>
</dbReference>